<dbReference type="GO" id="GO:0016740">
    <property type="term" value="F:transferase activity"/>
    <property type="evidence" value="ECO:0007669"/>
    <property type="project" value="UniProtKB-KW"/>
</dbReference>
<evidence type="ECO:0000313" key="3">
    <source>
        <dbReference type="Proteomes" id="UP000184480"/>
    </source>
</evidence>
<evidence type="ECO:0000313" key="2">
    <source>
        <dbReference type="EMBL" id="SHE73228.1"/>
    </source>
</evidence>
<dbReference type="AlphaFoldDB" id="A0A1M4VW83"/>
<dbReference type="InterPro" id="IPR021845">
    <property type="entry name" value="DUF3440"/>
</dbReference>
<dbReference type="EMBL" id="FQUC01000002">
    <property type="protein sequence ID" value="SHE73228.1"/>
    <property type="molecule type" value="Genomic_DNA"/>
</dbReference>
<dbReference type="PANTHER" id="PTHR30083">
    <property type="entry name" value="TRANSCRIPTIONAL REGULATOR-RELATED"/>
    <property type="match status" value="1"/>
</dbReference>
<name>A0A1M4VW83_9BACT</name>
<dbReference type="Proteomes" id="UP000184480">
    <property type="component" value="Unassembled WGS sequence"/>
</dbReference>
<dbReference type="RefSeq" id="WP_062176815.1">
    <property type="nucleotide sequence ID" value="NZ_BBXL01000002.1"/>
</dbReference>
<dbReference type="Pfam" id="PF11922">
    <property type="entry name" value="DUF3440"/>
    <property type="match status" value="1"/>
</dbReference>
<dbReference type="OrthoDB" id="9794018at2"/>
<feature type="domain" description="Phosphoadenosine phosphosulphate reductase" evidence="1">
    <location>
        <begin position="160"/>
        <end position="235"/>
    </location>
</feature>
<reference evidence="3" key="1">
    <citation type="submission" date="2016-11" db="EMBL/GenBank/DDBJ databases">
        <authorList>
            <person name="Varghese N."/>
            <person name="Submissions S."/>
        </authorList>
    </citation>
    <scope>NUCLEOTIDE SEQUENCE [LARGE SCALE GENOMIC DNA]</scope>
    <source>
        <strain evidence="3">DSM 27370</strain>
    </source>
</reference>
<dbReference type="CDD" id="cd23947">
    <property type="entry name" value="PAPS_reductase-like_YbdN"/>
    <property type="match status" value="1"/>
</dbReference>
<dbReference type="STRING" id="1346286.SAMN05444362_10258"/>
<feature type="domain" description="Phosphoadenosine phosphosulphate reductase" evidence="1">
    <location>
        <begin position="24"/>
        <end position="75"/>
    </location>
</feature>
<gene>
    <name evidence="2" type="ORF">SAMN05444362_10258</name>
</gene>
<accession>A0A1M4VW83</accession>
<dbReference type="GO" id="GO:0071453">
    <property type="term" value="P:cellular response to oxygen levels"/>
    <property type="evidence" value="ECO:0007669"/>
    <property type="project" value="TreeGrafter"/>
</dbReference>
<keyword evidence="2" id="KW-0808">Transferase</keyword>
<dbReference type="InterPro" id="IPR002500">
    <property type="entry name" value="PAPS_reduct_dom"/>
</dbReference>
<sequence>MLYKNVYQKTMERIEYIFSHFDNIYVSFSGGKDSGVLLNLTLDYMRTHHITKKITVLHIDVEASYQTTMNFVEKMYLENLDLINPYWVCLPLITTNAVSMYEPYWIFWDSKKKDKWVRPMPNHPFVINENNNPFGFYKENMTFEEFAPNFGVWLNKHTNSKRTACLIGIRSDESLNRYWAIHREDKSLFEGKKYSTQISESCYNFYPIFDWKVSDIWVYNGKFNKPYNQIYDLFYKAGVPLSRMRICEPYGDEQKAGLNLFKILEPETWVRLVDRVSGANFGNIYCGTKATGSKKIILPEGHTWKSYCKFLLKTLPEETRKIYMTKFIRFIRYWNKTGSPVANEDIEQLNPDMIVNTYTFSNRGKGDKYVVRFKTIPDVLPGLDNKTDFLSWKRMCMAILKNDITCQSLSFSITKRQILRQQELLEKYKILL</sequence>
<proteinExistence type="predicted"/>
<organism evidence="2 3">
    <name type="scientific">Dysgonomonas macrotermitis</name>
    <dbReference type="NCBI Taxonomy" id="1346286"/>
    <lineage>
        <taxon>Bacteria</taxon>
        <taxon>Pseudomonadati</taxon>
        <taxon>Bacteroidota</taxon>
        <taxon>Bacteroidia</taxon>
        <taxon>Bacteroidales</taxon>
        <taxon>Dysgonomonadaceae</taxon>
        <taxon>Dysgonomonas</taxon>
    </lineage>
</organism>
<protein>
    <submittedName>
        <fullName evidence="2">Predicted phosphoadenosine phosphosulfate sulfurtransferase, contains C-terminal DUF3440 domain</fullName>
    </submittedName>
</protein>
<dbReference type="PANTHER" id="PTHR30083:SF0">
    <property type="entry name" value="3'-PHOSPHOADENOSINE 5'-PHOSPHOSULFATE SULFOTRANSFERASE (PAPS REDUCTASE)_FAD SYNTHETASE"/>
    <property type="match status" value="1"/>
</dbReference>
<evidence type="ECO:0000259" key="1">
    <source>
        <dbReference type="Pfam" id="PF01507"/>
    </source>
</evidence>
<dbReference type="SUPFAM" id="SSF52402">
    <property type="entry name" value="Adenine nucleotide alpha hydrolases-like"/>
    <property type="match status" value="1"/>
</dbReference>
<dbReference type="Gene3D" id="3.40.50.620">
    <property type="entry name" value="HUPs"/>
    <property type="match status" value="1"/>
</dbReference>
<keyword evidence="3" id="KW-1185">Reference proteome</keyword>
<dbReference type="Pfam" id="PF01507">
    <property type="entry name" value="PAPS_reduct"/>
    <property type="match status" value="2"/>
</dbReference>
<dbReference type="InterPro" id="IPR014729">
    <property type="entry name" value="Rossmann-like_a/b/a_fold"/>
</dbReference>